<dbReference type="PRINTS" id="PR00455">
    <property type="entry name" value="HTHTETR"/>
</dbReference>
<dbReference type="Pfam" id="PF00440">
    <property type="entry name" value="TetR_N"/>
    <property type="match status" value="1"/>
</dbReference>
<evidence type="ECO:0000313" key="7">
    <source>
        <dbReference type="Proteomes" id="UP001074726"/>
    </source>
</evidence>
<dbReference type="InterPro" id="IPR023772">
    <property type="entry name" value="DNA-bd_HTH_TetR-type_CS"/>
</dbReference>
<dbReference type="PANTHER" id="PTHR30055:SF234">
    <property type="entry name" value="HTH-TYPE TRANSCRIPTIONAL REGULATOR BETI"/>
    <property type="match status" value="1"/>
</dbReference>
<sequence>MQERSRRTQAALIRATTELVAEAGYHGATTKAIAERAGVSEGTIYRHFPDKKALFAAAVMAGQRDVTEWMEQLPGRAGSAPVVELLAETLTQLSRLREAVLPLEEASPHVMRPVEDLSREELVDALRSTGGPPLLLADFLAAEQRLGRLRSDLDPARTAVMLLAAFLGVQTSPLAGSKGLDEDDVQLFAELFCAGLVTGRDPAASS</sequence>
<name>A0ABT4CAC7_9ACTN</name>
<dbReference type="PROSITE" id="PS01081">
    <property type="entry name" value="HTH_TETR_1"/>
    <property type="match status" value="1"/>
</dbReference>
<organism evidence="6 7">
    <name type="scientific">Nocardioides pini</name>
    <dbReference type="NCBI Taxonomy" id="2975053"/>
    <lineage>
        <taxon>Bacteria</taxon>
        <taxon>Bacillati</taxon>
        <taxon>Actinomycetota</taxon>
        <taxon>Actinomycetes</taxon>
        <taxon>Propionibacteriales</taxon>
        <taxon>Nocardioidaceae</taxon>
        <taxon>Nocardioides</taxon>
    </lineage>
</organism>
<dbReference type="RefSeq" id="WP_268110575.1">
    <property type="nucleotide sequence ID" value="NZ_JAPPUX010000001.1"/>
</dbReference>
<comment type="caution">
    <text evidence="6">The sequence shown here is derived from an EMBL/GenBank/DDBJ whole genome shotgun (WGS) entry which is preliminary data.</text>
</comment>
<keyword evidence="1" id="KW-0805">Transcription regulation</keyword>
<feature type="DNA-binding region" description="H-T-H motif" evidence="4">
    <location>
        <begin position="29"/>
        <end position="48"/>
    </location>
</feature>
<dbReference type="PROSITE" id="PS50977">
    <property type="entry name" value="HTH_TETR_2"/>
    <property type="match status" value="1"/>
</dbReference>
<dbReference type="InterPro" id="IPR050109">
    <property type="entry name" value="HTH-type_TetR-like_transc_reg"/>
</dbReference>
<evidence type="ECO:0000259" key="5">
    <source>
        <dbReference type="PROSITE" id="PS50977"/>
    </source>
</evidence>
<keyword evidence="7" id="KW-1185">Reference proteome</keyword>
<protein>
    <submittedName>
        <fullName evidence="6">Helix-turn-helix domain containing protein</fullName>
    </submittedName>
</protein>
<evidence type="ECO:0000256" key="1">
    <source>
        <dbReference type="ARBA" id="ARBA00023015"/>
    </source>
</evidence>
<dbReference type="PANTHER" id="PTHR30055">
    <property type="entry name" value="HTH-TYPE TRANSCRIPTIONAL REGULATOR RUTR"/>
    <property type="match status" value="1"/>
</dbReference>
<evidence type="ECO:0000256" key="4">
    <source>
        <dbReference type="PROSITE-ProRule" id="PRU00335"/>
    </source>
</evidence>
<evidence type="ECO:0000256" key="2">
    <source>
        <dbReference type="ARBA" id="ARBA00023125"/>
    </source>
</evidence>
<gene>
    <name evidence="6" type="ORF">NYO98_05825</name>
</gene>
<keyword evidence="2 4" id="KW-0238">DNA-binding</keyword>
<keyword evidence="3" id="KW-0804">Transcription</keyword>
<dbReference type="InterPro" id="IPR009057">
    <property type="entry name" value="Homeodomain-like_sf"/>
</dbReference>
<proteinExistence type="predicted"/>
<dbReference type="Proteomes" id="UP001074726">
    <property type="component" value="Unassembled WGS sequence"/>
</dbReference>
<dbReference type="Gene3D" id="1.10.357.10">
    <property type="entry name" value="Tetracycline Repressor, domain 2"/>
    <property type="match status" value="1"/>
</dbReference>
<dbReference type="EMBL" id="JAPPUX010000001">
    <property type="protein sequence ID" value="MCY4725791.1"/>
    <property type="molecule type" value="Genomic_DNA"/>
</dbReference>
<dbReference type="SUPFAM" id="SSF48498">
    <property type="entry name" value="Tetracyclin repressor-like, C-terminal domain"/>
    <property type="match status" value="1"/>
</dbReference>
<dbReference type="SUPFAM" id="SSF46689">
    <property type="entry name" value="Homeodomain-like"/>
    <property type="match status" value="1"/>
</dbReference>
<reference evidence="6" key="1">
    <citation type="submission" date="2022-08" db="EMBL/GenBank/DDBJ databases">
        <title>Genome sequencing of Nocardioides sp. STR2.</title>
        <authorList>
            <person name="So Y."/>
        </authorList>
    </citation>
    <scope>NUCLEOTIDE SEQUENCE</scope>
    <source>
        <strain evidence="6">STR2</strain>
    </source>
</reference>
<evidence type="ECO:0000256" key="3">
    <source>
        <dbReference type="ARBA" id="ARBA00023163"/>
    </source>
</evidence>
<accession>A0ABT4CAC7</accession>
<dbReference type="InterPro" id="IPR036271">
    <property type="entry name" value="Tet_transcr_reg_TetR-rel_C_sf"/>
</dbReference>
<dbReference type="InterPro" id="IPR001647">
    <property type="entry name" value="HTH_TetR"/>
</dbReference>
<feature type="domain" description="HTH tetR-type" evidence="5">
    <location>
        <begin position="6"/>
        <end position="66"/>
    </location>
</feature>
<evidence type="ECO:0000313" key="6">
    <source>
        <dbReference type="EMBL" id="MCY4725791.1"/>
    </source>
</evidence>